<feature type="transmembrane region" description="Helical" evidence="1">
    <location>
        <begin position="67"/>
        <end position="89"/>
    </location>
</feature>
<evidence type="ECO:0000259" key="2">
    <source>
        <dbReference type="Pfam" id="PF20182"/>
    </source>
</evidence>
<name>A0A1I5XDC9_9PSEU</name>
<dbReference type="Proteomes" id="UP000199137">
    <property type="component" value="Unassembled WGS sequence"/>
</dbReference>
<accession>A0A1I5XDC9</accession>
<protein>
    <recommendedName>
        <fullName evidence="2">DUF6545 domain-containing protein</fullName>
    </recommendedName>
</protein>
<dbReference type="InterPro" id="IPR050039">
    <property type="entry name" value="MAB_1171c-like"/>
</dbReference>
<dbReference type="Pfam" id="PF20182">
    <property type="entry name" value="DUF6545"/>
    <property type="match status" value="1"/>
</dbReference>
<feature type="transmembrane region" description="Helical" evidence="1">
    <location>
        <begin position="219"/>
        <end position="238"/>
    </location>
</feature>
<dbReference type="STRING" id="112413.SAMN05421854_110168"/>
<evidence type="ECO:0000313" key="3">
    <source>
        <dbReference type="EMBL" id="SFQ29982.1"/>
    </source>
</evidence>
<dbReference type="InterPro" id="IPR046675">
    <property type="entry name" value="DUF6545"/>
</dbReference>
<feature type="transmembrane region" description="Helical" evidence="1">
    <location>
        <begin position="101"/>
        <end position="124"/>
    </location>
</feature>
<gene>
    <name evidence="3" type="ORF">SAMN05421854_110168</name>
</gene>
<feature type="domain" description="DUF6545" evidence="2">
    <location>
        <begin position="247"/>
        <end position="382"/>
    </location>
</feature>
<keyword evidence="1" id="KW-1133">Transmembrane helix</keyword>
<feature type="transmembrane region" description="Helical" evidence="1">
    <location>
        <begin position="38"/>
        <end position="55"/>
    </location>
</feature>
<dbReference type="NCBIfam" id="NF042915">
    <property type="entry name" value="MAB_1171c_fam"/>
    <property type="match status" value="1"/>
</dbReference>
<reference evidence="3 4" key="1">
    <citation type="submission" date="2016-10" db="EMBL/GenBank/DDBJ databases">
        <authorList>
            <person name="de Groot N.N."/>
        </authorList>
    </citation>
    <scope>NUCLEOTIDE SEQUENCE [LARGE SCALE GENOMIC DNA]</scope>
    <source>
        <strain evidence="3 4">DSM 44637</strain>
    </source>
</reference>
<dbReference type="AlphaFoldDB" id="A0A1I5XDC9"/>
<dbReference type="OrthoDB" id="3685619at2"/>
<sequence>MDGSVGALFHLFIVVVGVLVVVYRLVDLIRSPRRPAMWSLWSAFLTLTLAIIAGVRWTPVSQADAELIWIVQHWLIFIAFAGLEAFFFLSVVSQQRRAWRAFAPHGAVLLVAAVAMTVAFAVALDTERPDFLHLERYFGPWLTAMLLAYIAGLAAAMLAVSRLAWRWAGITDKAWMRRGLRSLAVGCWISLVYAVHKIAYSLLAAAGSPPPWSQLQVEAVLASLGVTFALVGLVLPAVGPRVSAARTWLRHAAAYRRLEPLWREFADPERGVTPGVVLERSSPWWATAFALHRRVMEIWDGRKRLRDYLDREVEQRMLAIGRERRLSEADLAVFVEAECLRAALRLKRAGGPPPLASGIDPPRIGDDLAENVRFLEQVATALAQPAPTVQDSVTP</sequence>
<evidence type="ECO:0000256" key="1">
    <source>
        <dbReference type="SAM" id="Phobius"/>
    </source>
</evidence>
<evidence type="ECO:0000313" key="4">
    <source>
        <dbReference type="Proteomes" id="UP000199137"/>
    </source>
</evidence>
<feature type="transmembrane region" description="Helical" evidence="1">
    <location>
        <begin position="185"/>
        <end position="207"/>
    </location>
</feature>
<dbReference type="EMBL" id="FOWC01000010">
    <property type="protein sequence ID" value="SFQ29982.1"/>
    <property type="molecule type" value="Genomic_DNA"/>
</dbReference>
<feature type="transmembrane region" description="Helical" evidence="1">
    <location>
        <begin position="6"/>
        <end position="26"/>
    </location>
</feature>
<dbReference type="RefSeq" id="WP_093575709.1">
    <property type="nucleotide sequence ID" value="NZ_FOWC01000010.1"/>
</dbReference>
<keyword evidence="1" id="KW-0472">Membrane</keyword>
<proteinExistence type="predicted"/>
<keyword evidence="1" id="KW-0812">Transmembrane</keyword>
<feature type="transmembrane region" description="Helical" evidence="1">
    <location>
        <begin position="144"/>
        <end position="165"/>
    </location>
</feature>
<organism evidence="3 4">
    <name type="scientific">Amycolatopsis rubida</name>
    <dbReference type="NCBI Taxonomy" id="112413"/>
    <lineage>
        <taxon>Bacteria</taxon>
        <taxon>Bacillati</taxon>
        <taxon>Actinomycetota</taxon>
        <taxon>Actinomycetes</taxon>
        <taxon>Pseudonocardiales</taxon>
        <taxon>Pseudonocardiaceae</taxon>
        <taxon>Amycolatopsis</taxon>
    </lineage>
</organism>